<reference evidence="5" key="2">
    <citation type="submission" date="2021-04" db="EMBL/GenBank/DDBJ databases">
        <authorList>
            <person name="Gilroy R."/>
        </authorList>
    </citation>
    <scope>NUCLEOTIDE SEQUENCE</scope>
    <source>
        <strain evidence="5">ChiGjej4B4-7305</strain>
    </source>
</reference>
<evidence type="ECO:0000256" key="1">
    <source>
        <dbReference type="ARBA" id="ARBA00022857"/>
    </source>
</evidence>
<accession>A0A9D2J446</accession>
<gene>
    <name evidence="5" type="ORF">H9815_08690</name>
</gene>
<name>A0A9D2J446_9MICO</name>
<dbReference type="Proteomes" id="UP000824037">
    <property type="component" value="Unassembled WGS sequence"/>
</dbReference>
<comment type="caution">
    <text evidence="5">The sequence shown here is derived from an EMBL/GenBank/DDBJ whole genome shotgun (WGS) entry which is preliminary data.</text>
</comment>
<evidence type="ECO:0000256" key="3">
    <source>
        <dbReference type="SAM" id="MobiDB-lite"/>
    </source>
</evidence>
<dbReference type="InterPro" id="IPR036291">
    <property type="entry name" value="NAD(P)-bd_dom_sf"/>
</dbReference>
<dbReference type="SUPFAM" id="SSF51735">
    <property type="entry name" value="NAD(P)-binding Rossmann-fold domains"/>
    <property type="match status" value="1"/>
</dbReference>
<dbReference type="EMBL" id="DXBY01000148">
    <property type="protein sequence ID" value="HIZ35843.1"/>
    <property type="molecule type" value="Genomic_DNA"/>
</dbReference>
<dbReference type="AlphaFoldDB" id="A0A9D2J446"/>
<evidence type="ECO:0000313" key="5">
    <source>
        <dbReference type="EMBL" id="HIZ35843.1"/>
    </source>
</evidence>
<keyword evidence="2" id="KW-0560">Oxidoreductase</keyword>
<organism evidence="5 6">
    <name type="scientific">Candidatus Ruania gallistercoris</name>
    <dbReference type="NCBI Taxonomy" id="2838746"/>
    <lineage>
        <taxon>Bacteria</taxon>
        <taxon>Bacillati</taxon>
        <taxon>Actinomycetota</taxon>
        <taxon>Actinomycetes</taxon>
        <taxon>Micrococcales</taxon>
        <taxon>Ruaniaceae</taxon>
        <taxon>Ruania</taxon>
    </lineage>
</organism>
<dbReference type="Pfam" id="PF08240">
    <property type="entry name" value="ADH_N"/>
    <property type="match status" value="1"/>
</dbReference>
<dbReference type="InterPro" id="IPR013149">
    <property type="entry name" value="ADH-like_C"/>
</dbReference>
<dbReference type="SUPFAM" id="SSF50129">
    <property type="entry name" value="GroES-like"/>
    <property type="match status" value="1"/>
</dbReference>
<feature type="domain" description="Enoyl reductase (ER)" evidence="4">
    <location>
        <begin position="9"/>
        <end position="340"/>
    </location>
</feature>
<dbReference type="PANTHER" id="PTHR48106:SF8">
    <property type="entry name" value="OS02G0805600 PROTEIN"/>
    <property type="match status" value="1"/>
</dbReference>
<dbReference type="CDD" id="cd05276">
    <property type="entry name" value="p53_inducible_oxidoreductase"/>
    <property type="match status" value="1"/>
</dbReference>
<dbReference type="InterPro" id="IPR011032">
    <property type="entry name" value="GroES-like_sf"/>
</dbReference>
<sequence length="342" mass="35120">MRAMVITDGSLTPAELPDPVPAAGEVLIEVAAAGINRADLLQLQGLHPPPPGAAEWPGLEASGTIRAVGPGVTQWSEGDRVCALLDGGGYAELALARADCLLPVPDSLEITEAAAFPEALGTLWSNLVSIPGLDGPAALIRPDTSPEPSSESHPAAGRSILVHGGSGGVGSVALQLFAGLGARVLTTAGGPERTARCLELGADTAIDHRAEDFVERVRALTDGRGVDAVLDPIGAAYLEQNVAVLAPGGHLAIIGMQKGTKATVNLAPLLAKWLTVHGTGLRGRPAAEKAAIIADVRRRAWPLVCEGTVRAVIHERLPLTEAMAGHRFLADGVAFGKVLLLP</sequence>
<keyword evidence="1" id="KW-0521">NADP</keyword>
<dbReference type="InterPro" id="IPR013154">
    <property type="entry name" value="ADH-like_N"/>
</dbReference>
<dbReference type="InterPro" id="IPR014189">
    <property type="entry name" value="Quinone_OxRdtase_PIG3"/>
</dbReference>
<dbReference type="Gene3D" id="3.90.180.10">
    <property type="entry name" value="Medium-chain alcohol dehydrogenases, catalytic domain"/>
    <property type="match status" value="1"/>
</dbReference>
<evidence type="ECO:0000259" key="4">
    <source>
        <dbReference type="SMART" id="SM00829"/>
    </source>
</evidence>
<dbReference type="Gene3D" id="3.40.50.720">
    <property type="entry name" value="NAD(P)-binding Rossmann-like Domain"/>
    <property type="match status" value="1"/>
</dbReference>
<dbReference type="GO" id="GO:0016651">
    <property type="term" value="F:oxidoreductase activity, acting on NAD(P)H"/>
    <property type="evidence" value="ECO:0007669"/>
    <property type="project" value="TreeGrafter"/>
</dbReference>
<proteinExistence type="predicted"/>
<protein>
    <submittedName>
        <fullName evidence="5">NAD(P)H-quinone oxidoreductase</fullName>
    </submittedName>
</protein>
<feature type="region of interest" description="Disordered" evidence="3">
    <location>
        <begin position="138"/>
        <end position="158"/>
    </location>
</feature>
<dbReference type="GO" id="GO:0070402">
    <property type="term" value="F:NADPH binding"/>
    <property type="evidence" value="ECO:0007669"/>
    <property type="project" value="TreeGrafter"/>
</dbReference>
<dbReference type="PANTHER" id="PTHR48106">
    <property type="entry name" value="QUINONE OXIDOREDUCTASE PIG3-RELATED"/>
    <property type="match status" value="1"/>
</dbReference>
<dbReference type="NCBIfam" id="TIGR02824">
    <property type="entry name" value="quinone_pig3"/>
    <property type="match status" value="1"/>
</dbReference>
<dbReference type="InterPro" id="IPR020843">
    <property type="entry name" value="ER"/>
</dbReference>
<reference evidence="5" key="1">
    <citation type="journal article" date="2021" name="PeerJ">
        <title>Extensive microbial diversity within the chicken gut microbiome revealed by metagenomics and culture.</title>
        <authorList>
            <person name="Gilroy R."/>
            <person name="Ravi A."/>
            <person name="Getino M."/>
            <person name="Pursley I."/>
            <person name="Horton D.L."/>
            <person name="Alikhan N.F."/>
            <person name="Baker D."/>
            <person name="Gharbi K."/>
            <person name="Hall N."/>
            <person name="Watson M."/>
            <person name="Adriaenssens E.M."/>
            <person name="Foster-Nyarko E."/>
            <person name="Jarju S."/>
            <person name="Secka A."/>
            <person name="Antonio M."/>
            <person name="Oren A."/>
            <person name="Chaudhuri R.R."/>
            <person name="La Ragione R."/>
            <person name="Hildebrand F."/>
            <person name="Pallen M.J."/>
        </authorList>
    </citation>
    <scope>NUCLEOTIDE SEQUENCE</scope>
    <source>
        <strain evidence="5">ChiGjej4B4-7305</strain>
    </source>
</reference>
<dbReference type="SMART" id="SM00829">
    <property type="entry name" value="PKS_ER"/>
    <property type="match status" value="1"/>
</dbReference>
<dbReference type="Pfam" id="PF00107">
    <property type="entry name" value="ADH_zinc_N"/>
    <property type="match status" value="1"/>
</dbReference>
<evidence type="ECO:0000256" key="2">
    <source>
        <dbReference type="ARBA" id="ARBA00023002"/>
    </source>
</evidence>
<evidence type="ECO:0000313" key="6">
    <source>
        <dbReference type="Proteomes" id="UP000824037"/>
    </source>
</evidence>